<sequence>MTKMNRTFAALLLAAGASAAVHPAANASQTDQPLLFSVDHELAKLHDLGPHGKVARAATSLTSVFHLLTPVSRVLDKGQR</sequence>
<name>A0ABM7ZVE2_STRNI</name>
<evidence type="ECO:0000313" key="3">
    <source>
        <dbReference type="Proteomes" id="UP001059597"/>
    </source>
</evidence>
<feature type="signal peptide" evidence="1">
    <location>
        <begin position="1"/>
        <end position="19"/>
    </location>
</feature>
<accession>A0ABM7ZVE2</accession>
<reference evidence="2" key="1">
    <citation type="submission" date="2022-06" db="EMBL/GenBank/DDBJ databases">
        <title>Complete genome sequence of Streptomyces nigrescens HEK616.</title>
        <authorList>
            <person name="Asamizu S."/>
            <person name="Onaka H."/>
        </authorList>
    </citation>
    <scope>NUCLEOTIDE SEQUENCE</scope>
    <source>
        <strain evidence="2">HEK616</strain>
    </source>
</reference>
<dbReference type="RefSeq" id="WP_261954100.1">
    <property type="nucleotide sequence ID" value="NZ_AP026073.1"/>
</dbReference>
<protein>
    <submittedName>
        <fullName evidence="2">Uncharacterized protein</fullName>
    </submittedName>
</protein>
<keyword evidence="1" id="KW-0732">Signal</keyword>
<feature type="chain" id="PRO_5045311683" evidence="1">
    <location>
        <begin position="20"/>
        <end position="80"/>
    </location>
</feature>
<gene>
    <name evidence="2" type="ORF">HEK616_38370</name>
</gene>
<proteinExistence type="predicted"/>
<keyword evidence="3" id="KW-1185">Reference proteome</keyword>
<organism evidence="2 3">
    <name type="scientific">Streptomyces nigrescens</name>
    <dbReference type="NCBI Taxonomy" id="1920"/>
    <lineage>
        <taxon>Bacteria</taxon>
        <taxon>Bacillati</taxon>
        <taxon>Actinomycetota</taxon>
        <taxon>Actinomycetes</taxon>
        <taxon>Kitasatosporales</taxon>
        <taxon>Streptomycetaceae</taxon>
        <taxon>Streptomyces</taxon>
    </lineage>
</organism>
<evidence type="ECO:0000256" key="1">
    <source>
        <dbReference type="SAM" id="SignalP"/>
    </source>
</evidence>
<dbReference type="EMBL" id="AP026073">
    <property type="protein sequence ID" value="BDM70350.1"/>
    <property type="molecule type" value="Genomic_DNA"/>
</dbReference>
<evidence type="ECO:0000313" key="2">
    <source>
        <dbReference type="EMBL" id="BDM70350.1"/>
    </source>
</evidence>
<dbReference type="Proteomes" id="UP001059597">
    <property type="component" value="Chromosome"/>
</dbReference>